<evidence type="ECO:0000313" key="1">
    <source>
        <dbReference type="EMBL" id="MEJ8305287.1"/>
    </source>
</evidence>
<protein>
    <submittedName>
        <fullName evidence="1">Beta-galactosidase family protein</fullName>
    </submittedName>
</protein>
<sequence length="619" mass="69010">MPVFETRGNHFYYENEPITLLSGAIHYFRVVPEYWEDRLRKLMAVGFNTVETYVAWNVHEPKEGTFVFDGIADLEAFVKLAGSLGLHVIVRPSPYICAEWEFGGLPAWLLENGDIRLRVSDPAFLEKVDAYFDELLPRLVPLLSTNGGPIIAMQIENEYGSYGADHAYLEYLRDGMIRRGIDVLLFTSDGPEIAMLRAGSVEGILATVNFGSRTREAFKILRDHQPEGPLMVMEFWDGWFDRWLAPHNTRPSAEIVTELEQMLELEASFNFYMFHGGTNFGFMNGANHVNFYEPTVNSYDYNAILSEDGEPTETYHAVRKLLSERLGLTPPELPAPLPKKAYGRVELTESAALFAAVDALSGEAIQSVYPEPMEKVGQAYGFIMYTTTIGDEHNGGNLILQEVRDRALVFADGQQIGLVNRWEPQPGIKLNVPAGTRVRLDILVENMGRINYGPLMRDRKGITEGIRVGNQFLHDWEIRPLPLSDLSSLNFTSIAQEGNAFQPAAKLSTGAEYSAEGWGETSGAQPAFYRGTFTATDTADTFIRTDGWGKGVVWINGFLLGRYWQAGPTKTLYVPAPLLRSGENEIVAFELHGFGNTDDSVNGASTLPFVELTDQPDLG</sequence>
<reference evidence="1" key="1">
    <citation type="submission" date="2024-03" db="EMBL/GenBank/DDBJ databases">
        <title>Whole genome sequecning of epiphytes from Marcgravia umbellata leaves.</title>
        <authorList>
            <person name="Kumar G."/>
            <person name="Savka M.A."/>
        </authorList>
    </citation>
    <scope>NUCLEOTIDE SEQUENCE</scope>
    <source>
        <strain evidence="1">RIT_BL5</strain>
    </source>
</reference>
<dbReference type="Proteomes" id="UP001380953">
    <property type="component" value="Unassembled WGS sequence"/>
</dbReference>
<keyword evidence="2" id="KW-1185">Reference proteome</keyword>
<accession>A0ACC6PER2</accession>
<dbReference type="EMBL" id="JBBKAR010000039">
    <property type="protein sequence ID" value="MEJ8305287.1"/>
    <property type="molecule type" value="Genomic_DNA"/>
</dbReference>
<evidence type="ECO:0000313" key="2">
    <source>
        <dbReference type="Proteomes" id="UP001380953"/>
    </source>
</evidence>
<name>A0ACC6PER2_9BACL</name>
<comment type="caution">
    <text evidence="1">The sequence shown here is derived from an EMBL/GenBank/DDBJ whole genome shotgun (WGS) entry which is preliminary data.</text>
</comment>
<gene>
    <name evidence="1" type="ORF">WKI47_15375</name>
</gene>
<organism evidence="1 2">
    <name type="scientific">Saccharibacillus sacchari</name>
    <dbReference type="NCBI Taxonomy" id="456493"/>
    <lineage>
        <taxon>Bacteria</taxon>
        <taxon>Bacillati</taxon>
        <taxon>Bacillota</taxon>
        <taxon>Bacilli</taxon>
        <taxon>Bacillales</taxon>
        <taxon>Paenibacillaceae</taxon>
        <taxon>Saccharibacillus</taxon>
    </lineage>
</organism>
<proteinExistence type="predicted"/>